<gene>
    <name evidence="1" type="ORF">EAS64_24400</name>
</gene>
<comment type="caution">
    <text evidence="1">The sequence shown here is derived from an EMBL/GenBank/DDBJ whole genome shotgun (WGS) entry which is preliminary data.</text>
</comment>
<sequence>MSSHREAPEICTDPVADSTDVYAFVSPDCPGTVTLIANYIPLEGPAGGPNFYAFGDDVLYEIHVDNDGDAEPDLTFQFRFRTELADPDTFLYNTGPITSLSSSNWNRRQVYRVTQVKNGKSTVLADGLSCPPCNIGPLSTPNYPSLAQAAVHDLHGNIKVFAGQRAEGFYVDLGAIFDLGDLRPFENLHAQYGMHLFSKGAPGVNATAQLNVHSIAIQVPIGDLLWGSPHGKVTDQGSVIGVWTTASRQRVQVWDSHSHKKVWSGPFHQVSRLGNPLVNEVLIPLGQKDFWNSQPPHVDKIFLNTVAHPELAGLLPALYPGVFPNLAALVAAKTARADLEAILMTGIPSGIVPGFQNFTGPVIADMLRLNTAIPPTSKPNILGLIGGDPAGFPNGRRVFDDVVTVELRAIAGVTVPLVDKSFTPDGAASLVTDGLTPSSVPSGYLSTFPYLGVPYGGFETPSS</sequence>
<dbReference type="Proteomes" id="UP000460272">
    <property type="component" value="Unassembled WGS sequence"/>
</dbReference>
<keyword evidence="2" id="KW-1185">Reference proteome</keyword>
<dbReference type="OrthoDB" id="9791748at2"/>
<reference evidence="1 2" key="1">
    <citation type="submission" date="2018-11" db="EMBL/GenBank/DDBJ databases">
        <title>Trebonia kvetii gen.nov., sp.nov., a novel acidophilic actinobacterium, and proposal of the new actinobacterial family Treboniaceae fam. nov.</title>
        <authorList>
            <person name="Rapoport D."/>
            <person name="Sagova-Mareckova M."/>
            <person name="Sedlacek I."/>
            <person name="Provaznik J."/>
            <person name="Kralova S."/>
            <person name="Pavlinic D."/>
            <person name="Benes V."/>
            <person name="Kopecky J."/>
        </authorList>
    </citation>
    <scope>NUCLEOTIDE SEQUENCE [LARGE SCALE GENOMIC DNA]</scope>
    <source>
        <strain evidence="1 2">15Tr583</strain>
    </source>
</reference>
<organism evidence="1 2">
    <name type="scientific">Trebonia kvetii</name>
    <dbReference type="NCBI Taxonomy" id="2480626"/>
    <lineage>
        <taxon>Bacteria</taxon>
        <taxon>Bacillati</taxon>
        <taxon>Actinomycetota</taxon>
        <taxon>Actinomycetes</taxon>
        <taxon>Streptosporangiales</taxon>
        <taxon>Treboniaceae</taxon>
        <taxon>Trebonia</taxon>
    </lineage>
</organism>
<dbReference type="EMBL" id="RPFW01000004">
    <property type="protein sequence ID" value="TVZ03522.1"/>
    <property type="molecule type" value="Genomic_DNA"/>
</dbReference>
<proteinExistence type="predicted"/>
<protein>
    <submittedName>
        <fullName evidence="1">DUF4331 domain-containing protein</fullName>
    </submittedName>
</protein>
<dbReference type="Pfam" id="PF14224">
    <property type="entry name" value="DUF4331"/>
    <property type="match status" value="1"/>
</dbReference>
<evidence type="ECO:0000313" key="1">
    <source>
        <dbReference type="EMBL" id="TVZ03522.1"/>
    </source>
</evidence>
<dbReference type="InterPro" id="IPR025566">
    <property type="entry name" value="DUF4331"/>
</dbReference>
<dbReference type="AlphaFoldDB" id="A0A6P2BWQ8"/>
<accession>A0A6P2BWQ8</accession>
<dbReference type="RefSeq" id="WP_145856373.1">
    <property type="nucleotide sequence ID" value="NZ_RPFW01000004.1"/>
</dbReference>
<evidence type="ECO:0000313" key="2">
    <source>
        <dbReference type="Proteomes" id="UP000460272"/>
    </source>
</evidence>
<name>A0A6P2BWQ8_9ACTN</name>